<accession>E7N4G0</accession>
<dbReference type="InterPro" id="IPR011280">
    <property type="entry name" value="Succ_DH/Fum_Rdt_flav_su"/>
</dbReference>
<keyword evidence="6" id="KW-1003">Cell membrane</keyword>
<dbReference type="EMBL" id="AECV01000049">
    <property type="protein sequence ID" value="EFW28977.1"/>
    <property type="molecule type" value="Genomic_DNA"/>
</dbReference>
<gene>
    <name evidence="16" type="primary">sdhA</name>
    <name evidence="16" type="ORF">HMPREF9555_01904</name>
</gene>
<evidence type="ECO:0000256" key="5">
    <source>
        <dbReference type="ARBA" id="ARBA00022448"/>
    </source>
</evidence>
<dbReference type="Pfam" id="PF02910">
    <property type="entry name" value="Succ_DH_flav_C"/>
    <property type="match status" value="1"/>
</dbReference>
<dbReference type="RefSeq" id="WP_009350552.1">
    <property type="nucleotide sequence ID" value="NZ_GL638151.1"/>
</dbReference>
<evidence type="ECO:0000256" key="1">
    <source>
        <dbReference type="ARBA" id="ARBA00001974"/>
    </source>
</evidence>
<organism evidence="16 17">
    <name type="scientific">Selenomonas artemidis F0399</name>
    <dbReference type="NCBI Taxonomy" id="749551"/>
    <lineage>
        <taxon>Bacteria</taxon>
        <taxon>Bacillati</taxon>
        <taxon>Bacillota</taxon>
        <taxon>Negativicutes</taxon>
        <taxon>Selenomonadales</taxon>
        <taxon>Selenomonadaceae</taxon>
        <taxon>Selenomonas</taxon>
    </lineage>
</organism>
<dbReference type="STRING" id="749551.HMPREF9555_01904"/>
<evidence type="ECO:0000256" key="13">
    <source>
        <dbReference type="PIRSR" id="PIRSR000171-1"/>
    </source>
</evidence>
<evidence type="ECO:0000256" key="7">
    <source>
        <dbReference type="ARBA" id="ARBA00022630"/>
    </source>
</evidence>
<dbReference type="InterPro" id="IPR037099">
    <property type="entry name" value="Fum_R/Succ_DH_flav-like_C_sf"/>
</dbReference>
<evidence type="ECO:0000256" key="12">
    <source>
        <dbReference type="ARBA" id="ARBA00049220"/>
    </source>
</evidence>
<dbReference type="FunFam" id="3.50.50.60:FF:000009">
    <property type="entry name" value="Succinate dehydrogenase flavoprotein subunit"/>
    <property type="match status" value="1"/>
</dbReference>
<dbReference type="EC" id="1.3.5.1" evidence="4"/>
<dbReference type="Gene3D" id="1.20.58.100">
    <property type="entry name" value="Fumarate reductase/succinate dehydrogenase flavoprotein-like, C-terminal domain"/>
    <property type="match status" value="1"/>
</dbReference>
<evidence type="ECO:0000256" key="9">
    <source>
        <dbReference type="ARBA" id="ARBA00022982"/>
    </source>
</evidence>
<comment type="catalytic activity">
    <reaction evidence="12">
        <text>a quinone + succinate = fumarate + a quinol</text>
        <dbReference type="Rhea" id="RHEA:40523"/>
        <dbReference type="ChEBI" id="CHEBI:24646"/>
        <dbReference type="ChEBI" id="CHEBI:29806"/>
        <dbReference type="ChEBI" id="CHEBI:30031"/>
        <dbReference type="ChEBI" id="CHEBI:132124"/>
        <dbReference type="EC" id="1.3.5.1"/>
    </reaction>
</comment>
<dbReference type="SUPFAM" id="SSF51905">
    <property type="entry name" value="FAD/NAD(P)-binding domain"/>
    <property type="match status" value="1"/>
</dbReference>
<dbReference type="AlphaFoldDB" id="E7N4G0"/>
<dbReference type="InterPro" id="IPR030664">
    <property type="entry name" value="SdhA/FrdA/AprA"/>
</dbReference>
<name>E7N4G0_9FIRM</name>
<evidence type="ECO:0000259" key="15">
    <source>
        <dbReference type="Pfam" id="PF02910"/>
    </source>
</evidence>
<dbReference type="InterPro" id="IPR015939">
    <property type="entry name" value="Fum_Rdtase/Succ_DH_flav-like_C"/>
</dbReference>
<dbReference type="GO" id="GO:0033765">
    <property type="term" value="F:steroid dehydrogenase activity, acting on the CH-CH group of donors"/>
    <property type="evidence" value="ECO:0007669"/>
    <property type="project" value="UniProtKB-ARBA"/>
</dbReference>
<keyword evidence="8" id="KW-0274">FAD</keyword>
<keyword evidence="5" id="KW-0813">Transport</keyword>
<evidence type="ECO:0000256" key="3">
    <source>
        <dbReference type="ARBA" id="ARBA00008040"/>
    </source>
</evidence>
<dbReference type="SUPFAM" id="SSF46977">
    <property type="entry name" value="Succinate dehydrogenase/fumarate reductase flavoprotein C-terminal domain"/>
    <property type="match status" value="1"/>
</dbReference>
<feature type="active site" description="Proton acceptor" evidence="13">
    <location>
        <position position="288"/>
    </location>
</feature>
<dbReference type="GO" id="GO:0009055">
    <property type="term" value="F:electron transfer activity"/>
    <property type="evidence" value="ECO:0007669"/>
    <property type="project" value="TreeGrafter"/>
</dbReference>
<comment type="caution">
    <text evidence="16">The sequence shown here is derived from an EMBL/GenBank/DDBJ whole genome shotgun (WGS) entry which is preliminary data.</text>
</comment>
<dbReference type="GO" id="GO:0050660">
    <property type="term" value="F:flavin adenine dinucleotide binding"/>
    <property type="evidence" value="ECO:0007669"/>
    <property type="project" value="TreeGrafter"/>
</dbReference>
<evidence type="ECO:0000313" key="16">
    <source>
        <dbReference type="EMBL" id="EFW28977.1"/>
    </source>
</evidence>
<dbReference type="GO" id="GO:0008177">
    <property type="term" value="F:succinate dehydrogenase (quinone) activity"/>
    <property type="evidence" value="ECO:0007669"/>
    <property type="project" value="UniProtKB-EC"/>
</dbReference>
<dbReference type="GO" id="GO:0005886">
    <property type="term" value="C:plasma membrane"/>
    <property type="evidence" value="ECO:0007669"/>
    <property type="project" value="UniProtKB-SubCell"/>
</dbReference>
<dbReference type="PIRSF" id="PIRSF000171">
    <property type="entry name" value="SDHA_APRA_LASPO"/>
    <property type="match status" value="1"/>
</dbReference>
<evidence type="ECO:0000259" key="14">
    <source>
        <dbReference type="Pfam" id="PF00890"/>
    </source>
</evidence>
<comment type="similarity">
    <text evidence="3">Belongs to the FAD-dependent oxidoreductase 2 family. FRD/SDH subfamily.</text>
</comment>
<reference evidence="16 17" key="1">
    <citation type="submission" date="2010-08" db="EMBL/GenBank/DDBJ databases">
        <authorList>
            <person name="Weinstock G."/>
            <person name="Sodergren E."/>
            <person name="Clifton S."/>
            <person name="Fulton L."/>
            <person name="Fulton B."/>
            <person name="Courtney L."/>
            <person name="Fronick C."/>
            <person name="Harrison M."/>
            <person name="Strong C."/>
            <person name="Farmer C."/>
            <person name="Delahaunty K."/>
            <person name="Markovic C."/>
            <person name="Hall O."/>
            <person name="Minx P."/>
            <person name="Tomlinson C."/>
            <person name="Mitreva M."/>
            <person name="Hou S."/>
            <person name="Chen J."/>
            <person name="Wollam A."/>
            <person name="Pepin K.H."/>
            <person name="Johnson M."/>
            <person name="Bhonagiri V."/>
            <person name="Zhang X."/>
            <person name="Suruliraj S."/>
            <person name="Warren W."/>
            <person name="Chinwalla A."/>
            <person name="Mardis E.R."/>
            <person name="Wilson R.K."/>
        </authorList>
    </citation>
    <scope>NUCLEOTIDE SEQUENCE [LARGE SCALE GENOMIC DNA]</scope>
    <source>
        <strain evidence="16 17">F0399</strain>
    </source>
</reference>
<protein>
    <recommendedName>
        <fullName evidence="4">succinate dehydrogenase</fullName>
        <ecNumber evidence="4">1.3.5.1</ecNumber>
    </recommendedName>
</protein>
<dbReference type="PRINTS" id="PR00368">
    <property type="entry name" value="FADPNR"/>
</dbReference>
<dbReference type="PANTHER" id="PTHR11632">
    <property type="entry name" value="SUCCINATE DEHYDROGENASE 2 FLAVOPROTEIN SUBUNIT"/>
    <property type="match status" value="1"/>
</dbReference>
<dbReference type="FunFam" id="3.90.700.10:FF:000004">
    <property type="entry name" value="Succinate dehydrogenase flavoprotein subunit"/>
    <property type="match status" value="1"/>
</dbReference>
<comment type="subcellular location">
    <subcellularLocation>
        <location evidence="2">Cell membrane</location>
        <topology evidence="2">Peripheral membrane protein</topology>
        <orientation evidence="2">Cytoplasmic side</orientation>
    </subcellularLocation>
</comment>
<evidence type="ECO:0000256" key="10">
    <source>
        <dbReference type="ARBA" id="ARBA00023002"/>
    </source>
</evidence>
<dbReference type="NCBIfam" id="TIGR01811">
    <property type="entry name" value="sdhA_Bsu"/>
    <property type="match status" value="1"/>
</dbReference>
<dbReference type="HOGENOM" id="CLU_014312_7_1_9"/>
<proteinExistence type="inferred from homology"/>
<comment type="cofactor">
    <cofactor evidence="1">
        <name>FAD</name>
        <dbReference type="ChEBI" id="CHEBI:57692"/>
    </cofactor>
</comment>
<evidence type="ECO:0000256" key="8">
    <source>
        <dbReference type="ARBA" id="ARBA00022827"/>
    </source>
</evidence>
<dbReference type="PANTHER" id="PTHR11632:SF53">
    <property type="entry name" value="SUCCINATE DEHYDROGENASE FLAVOPROTEIN SUBUNIT"/>
    <property type="match status" value="1"/>
</dbReference>
<keyword evidence="9" id="KW-0249">Electron transport</keyword>
<dbReference type="Gene3D" id="3.90.700.10">
    <property type="entry name" value="Succinate dehydrogenase/fumarate reductase flavoprotein, catalytic domain"/>
    <property type="match status" value="1"/>
</dbReference>
<dbReference type="NCBIfam" id="NF006392">
    <property type="entry name" value="PRK08641.1"/>
    <property type="match status" value="1"/>
</dbReference>
<dbReference type="InterPro" id="IPR036188">
    <property type="entry name" value="FAD/NAD-bd_sf"/>
</dbReference>
<dbReference type="PROSITE" id="PS00504">
    <property type="entry name" value="FRD_SDH_FAD_BINDING"/>
    <property type="match status" value="1"/>
</dbReference>
<evidence type="ECO:0000256" key="11">
    <source>
        <dbReference type="ARBA" id="ARBA00023136"/>
    </source>
</evidence>
<dbReference type="InterPro" id="IPR003952">
    <property type="entry name" value="FRD_SDH_FAD_BS"/>
</dbReference>
<dbReference type="GO" id="GO:0009061">
    <property type="term" value="P:anaerobic respiration"/>
    <property type="evidence" value="ECO:0007669"/>
    <property type="project" value="TreeGrafter"/>
</dbReference>
<feature type="domain" description="FAD-dependent oxidoreductase 2 FAD-binding" evidence="14">
    <location>
        <begin position="9"/>
        <end position="395"/>
    </location>
</feature>
<feature type="domain" description="Fumarate reductase/succinate dehydrogenase flavoprotein-like C-terminal" evidence="15">
    <location>
        <begin position="454"/>
        <end position="597"/>
    </location>
</feature>
<dbReference type="Pfam" id="PF00890">
    <property type="entry name" value="FAD_binding_2"/>
    <property type="match status" value="1"/>
</dbReference>
<dbReference type="InterPro" id="IPR027477">
    <property type="entry name" value="Succ_DH/fumarate_Rdtase_cat_sf"/>
</dbReference>
<keyword evidence="17" id="KW-1185">Reference proteome</keyword>
<dbReference type="Proteomes" id="UP000004633">
    <property type="component" value="Unassembled WGS sequence"/>
</dbReference>
<dbReference type="InterPro" id="IPR003953">
    <property type="entry name" value="FAD-dep_OxRdtase_2_FAD-bd"/>
</dbReference>
<sequence length="603" mass="67260">MAKVPENKVIIIGGGLAGLLAAMKVCEGGGTVDLFSYCPVKRSHSLCAQGGMNACMDTKGEHDSVYEHFDDTVYGGDFLADQLAVKGMVEAAPRLVKMFDRMGVPFTRTSEGVLDLRNFGGQKNKRTVFAGSTTGQQLLYALDEQVRRWEVKGKVKKYEFWEYIRAIKNKDGIVRGIVAQNMNSNEIRSFPGDVVMLATGGPGQVFGRCTASTICNGSAVSSAYQQGAHIGNPEFIQIHPTAIPGSDKNRLMSEACRGEGGRIWTYKDGKPWYFLEEMYPAYGNLVPRDVASRAIFKVCVHMGLGVNNDRRVYLDLSHIPADYLEHKLGGILEMYSEFVGQDPRKVPMEIFPSVHYSMGGIWVDRNHHTNIPGLMAAGECDHQYHGANRLGANSLLSAAYSGYIAGPEALRWARSGELGTALTEDEMETARLEAVAEFDKIRAMDGPENAHKLHQEMGEIMYDYVSIERDNKGLDICLEKLKGILKRWDDIGVTDRGTWANQEVMFVRQLRNMILYAMAVTKAARCRDESRGAHAKILLDDKGERKTDADGELMFYGRDDERFMKTTIVDYDPQTEEPIISYMDFEHSLIKARARNYAVAKKE</sequence>
<evidence type="ECO:0000313" key="17">
    <source>
        <dbReference type="Proteomes" id="UP000004633"/>
    </source>
</evidence>
<keyword evidence="11" id="KW-0472">Membrane</keyword>
<keyword evidence="10" id="KW-0560">Oxidoreductase</keyword>
<evidence type="ECO:0000256" key="2">
    <source>
        <dbReference type="ARBA" id="ARBA00004413"/>
    </source>
</evidence>
<keyword evidence="7" id="KW-0285">Flavoprotein</keyword>
<dbReference type="SUPFAM" id="SSF56425">
    <property type="entry name" value="Succinate dehydrogenase/fumarate reductase flavoprotein, catalytic domain"/>
    <property type="match status" value="1"/>
</dbReference>
<dbReference type="Gene3D" id="3.50.50.60">
    <property type="entry name" value="FAD/NAD(P)-binding domain"/>
    <property type="match status" value="1"/>
</dbReference>
<evidence type="ECO:0000256" key="6">
    <source>
        <dbReference type="ARBA" id="ARBA00022475"/>
    </source>
</evidence>
<evidence type="ECO:0000256" key="4">
    <source>
        <dbReference type="ARBA" id="ARBA00012792"/>
    </source>
</evidence>